<dbReference type="GO" id="GO:0005829">
    <property type="term" value="C:cytosol"/>
    <property type="evidence" value="ECO:0007669"/>
    <property type="project" value="TreeGrafter"/>
</dbReference>
<evidence type="ECO:0000256" key="3">
    <source>
        <dbReference type="ARBA" id="ARBA00022982"/>
    </source>
</evidence>
<evidence type="ECO:0000313" key="8">
    <source>
        <dbReference type="EMBL" id="SEM10413.1"/>
    </source>
</evidence>
<dbReference type="EMBL" id="FOBS01000004">
    <property type="protein sequence ID" value="SEM10413.1"/>
    <property type="molecule type" value="Genomic_DNA"/>
</dbReference>
<dbReference type="InterPro" id="IPR036249">
    <property type="entry name" value="Thioredoxin-like_sf"/>
</dbReference>
<proteinExistence type="inferred from homology"/>
<dbReference type="Pfam" id="PF00085">
    <property type="entry name" value="Thioredoxin"/>
    <property type="match status" value="1"/>
</dbReference>
<organism evidence="8 9">
    <name type="scientific">Syntrophus gentianae</name>
    <dbReference type="NCBI Taxonomy" id="43775"/>
    <lineage>
        <taxon>Bacteria</taxon>
        <taxon>Pseudomonadati</taxon>
        <taxon>Thermodesulfobacteriota</taxon>
        <taxon>Syntrophia</taxon>
        <taxon>Syntrophales</taxon>
        <taxon>Syntrophaceae</taxon>
        <taxon>Syntrophus</taxon>
    </lineage>
</organism>
<dbReference type="FunFam" id="3.40.30.10:FF:000001">
    <property type="entry name" value="Thioredoxin"/>
    <property type="match status" value="1"/>
</dbReference>
<dbReference type="PROSITE" id="PS51352">
    <property type="entry name" value="THIOREDOXIN_2"/>
    <property type="match status" value="1"/>
</dbReference>
<reference evidence="8 9" key="1">
    <citation type="submission" date="2016-10" db="EMBL/GenBank/DDBJ databases">
        <authorList>
            <person name="de Groot N.N."/>
        </authorList>
    </citation>
    <scope>NUCLEOTIDE SEQUENCE [LARGE SCALE GENOMIC DNA]</scope>
    <source>
        <strain evidence="8 9">DSM 8423</strain>
    </source>
</reference>
<dbReference type="PANTHER" id="PTHR45663">
    <property type="entry name" value="GEO12009P1"/>
    <property type="match status" value="1"/>
</dbReference>
<feature type="domain" description="Thioredoxin" evidence="7">
    <location>
        <begin position="70"/>
        <end position="184"/>
    </location>
</feature>
<accession>A0A1H7VME7</accession>
<keyword evidence="9" id="KW-1185">Reference proteome</keyword>
<keyword evidence="5" id="KW-0676">Redox-active center</keyword>
<dbReference type="STRING" id="43775.SAMN04489760_10472"/>
<dbReference type="Gene3D" id="3.40.30.10">
    <property type="entry name" value="Glutaredoxin"/>
    <property type="match status" value="1"/>
</dbReference>
<dbReference type="PRINTS" id="PR00421">
    <property type="entry name" value="THIOREDOXIN"/>
</dbReference>
<gene>
    <name evidence="8" type="ORF">SAMN04489760_10472</name>
</gene>
<keyword evidence="3" id="KW-0249">Electron transport</keyword>
<keyword evidence="2" id="KW-0813">Transport</keyword>
<dbReference type="Pfam" id="PF21352">
    <property type="entry name" value="Zn_ribbon_Thio2"/>
    <property type="match status" value="2"/>
</dbReference>
<sequence>MNTDDIIIRCLNCGTKNRIPKDRFKEHPVCGRCHATLDDMIIRCLSCGTKNRMPENRLNAHPLCGRCGAPLVVDSSLHAPVEVTDSTFLGEVLTSSRSVLVDCWAPWCNPCRTLAPILEEFAAKYGGGVKIAKMNVDENPLTAQQFEVRNIPTMLLFRKGKLVNTLVGLLPKEEIERHLLSIMETS</sequence>
<dbReference type="NCBIfam" id="TIGR01068">
    <property type="entry name" value="thioredoxin"/>
    <property type="match status" value="1"/>
</dbReference>
<evidence type="ECO:0000313" key="9">
    <source>
        <dbReference type="Proteomes" id="UP000198744"/>
    </source>
</evidence>
<evidence type="ECO:0000256" key="4">
    <source>
        <dbReference type="ARBA" id="ARBA00023157"/>
    </source>
</evidence>
<dbReference type="InterPro" id="IPR005746">
    <property type="entry name" value="Thioredoxin"/>
</dbReference>
<evidence type="ECO:0000259" key="7">
    <source>
        <dbReference type="PROSITE" id="PS51352"/>
    </source>
</evidence>
<dbReference type="SUPFAM" id="SSF52833">
    <property type="entry name" value="Thioredoxin-like"/>
    <property type="match status" value="1"/>
</dbReference>
<keyword evidence="4" id="KW-1015">Disulfide bond</keyword>
<comment type="similarity">
    <text evidence="1">Belongs to the thioredoxin family.</text>
</comment>
<protein>
    <recommendedName>
        <fullName evidence="6">Thioredoxin</fullName>
    </recommendedName>
</protein>
<dbReference type="GO" id="GO:0045454">
    <property type="term" value="P:cell redox homeostasis"/>
    <property type="evidence" value="ECO:0007669"/>
    <property type="project" value="TreeGrafter"/>
</dbReference>
<dbReference type="PANTHER" id="PTHR45663:SF11">
    <property type="entry name" value="GEO12009P1"/>
    <property type="match status" value="1"/>
</dbReference>
<dbReference type="InterPro" id="IPR013766">
    <property type="entry name" value="Thioredoxin_domain"/>
</dbReference>
<evidence type="ECO:0000256" key="1">
    <source>
        <dbReference type="ARBA" id="ARBA00008987"/>
    </source>
</evidence>
<dbReference type="GO" id="GO:0015035">
    <property type="term" value="F:protein-disulfide reductase activity"/>
    <property type="evidence" value="ECO:0007669"/>
    <property type="project" value="UniProtKB-UniRule"/>
</dbReference>
<dbReference type="InterPro" id="IPR049299">
    <property type="entry name" value="Thio2_N"/>
</dbReference>
<dbReference type="Proteomes" id="UP000198744">
    <property type="component" value="Unassembled WGS sequence"/>
</dbReference>
<dbReference type="AlphaFoldDB" id="A0A1H7VME7"/>
<dbReference type="Gene3D" id="2.30.30.380">
    <property type="entry name" value="Zn-finger domain of Sec23/24"/>
    <property type="match status" value="2"/>
</dbReference>
<evidence type="ECO:0000256" key="6">
    <source>
        <dbReference type="NCBIfam" id="TIGR01068"/>
    </source>
</evidence>
<evidence type="ECO:0000256" key="2">
    <source>
        <dbReference type="ARBA" id="ARBA00022448"/>
    </source>
</evidence>
<dbReference type="CDD" id="cd02947">
    <property type="entry name" value="TRX_family"/>
    <property type="match status" value="1"/>
</dbReference>
<name>A0A1H7VME7_9BACT</name>
<evidence type="ECO:0000256" key="5">
    <source>
        <dbReference type="ARBA" id="ARBA00023284"/>
    </source>
</evidence>